<organism evidence="9 10">
    <name type="scientific">Roseovarius nanhaiticus</name>
    <dbReference type="NCBI Taxonomy" id="573024"/>
    <lineage>
        <taxon>Bacteria</taxon>
        <taxon>Pseudomonadati</taxon>
        <taxon>Pseudomonadota</taxon>
        <taxon>Alphaproteobacteria</taxon>
        <taxon>Rhodobacterales</taxon>
        <taxon>Roseobacteraceae</taxon>
        <taxon>Roseovarius</taxon>
    </lineage>
</organism>
<evidence type="ECO:0000313" key="9">
    <source>
        <dbReference type="EMBL" id="SIS00995.1"/>
    </source>
</evidence>
<dbReference type="Pfam" id="PF00145">
    <property type="entry name" value="DNA_methylase"/>
    <property type="match status" value="1"/>
</dbReference>
<evidence type="ECO:0000256" key="8">
    <source>
        <dbReference type="RuleBase" id="RU000417"/>
    </source>
</evidence>
<evidence type="ECO:0000256" key="1">
    <source>
        <dbReference type="ARBA" id="ARBA00022603"/>
    </source>
</evidence>
<dbReference type="GO" id="GO:0009307">
    <property type="term" value="P:DNA restriction-modification system"/>
    <property type="evidence" value="ECO:0007669"/>
    <property type="project" value="UniProtKB-KW"/>
</dbReference>
<dbReference type="Gene3D" id="3.90.120.10">
    <property type="entry name" value="DNA Methylase, subunit A, domain 2"/>
    <property type="match status" value="2"/>
</dbReference>
<evidence type="ECO:0000256" key="4">
    <source>
        <dbReference type="ARBA" id="ARBA00022747"/>
    </source>
</evidence>
<keyword evidence="10" id="KW-1185">Reference proteome</keyword>
<name>A0A1N7FL50_9RHOB</name>
<comment type="catalytic activity">
    <reaction evidence="5 8">
        <text>a 2'-deoxycytidine in DNA + S-adenosyl-L-methionine = a 5-methyl-2'-deoxycytidine in DNA + S-adenosyl-L-homocysteine + H(+)</text>
        <dbReference type="Rhea" id="RHEA:13681"/>
        <dbReference type="Rhea" id="RHEA-COMP:11369"/>
        <dbReference type="Rhea" id="RHEA-COMP:11370"/>
        <dbReference type="ChEBI" id="CHEBI:15378"/>
        <dbReference type="ChEBI" id="CHEBI:57856"/>
        <dbReference type="ChEBI" id="CHEBI:59789"/>
        <dbReference type="ChEBI" id="CHEBI:85452"/>
        <dbReference type="ChEBI" id="CHEBI:85454"/>
        <dbReference type="EC" id="2.1.1.37"/>
    </reaction>
</comment>
<evidence type="ECO:0000256" key="5">
    <source>
        <dbReference type="ARBA" id="ARBA00047422"/>
    </source>
</evidence>
<dbReference type="SUPFAM" id="SSF53335">
    <property type="entry name" value="S-adenosyl-L-methionine-dependent methyltransferases"/>
    <property type="match status" value="1"/>
</dbReference>
<reference evidence="9 10" key="1">
    <citation type="submission" date="2017-01" db="EMBL/GenBank/DDBJ databases">
        <authorList>
            <person name="Mah S.A."/>
            <person name="Swanson W.J."/>
            <person name="Moy G.W."/>
            <person name="Vacquier V.D."/>
        </authorList>
    </citation>
    <scope>NUCLEOTIDE SEQUENCE [LARGE SCALE GENOMIC DNA]</scope>
    <source>
        <strain evidence="9 10">DSM 29590</strain>
    </source>
</reference>
<dbReference type="PANTHER" id="PTHR10629">
    <property type="entry name" value="CYTOSINE-SPECIFIC METHYLTRANSFERASE"/>
    <property type="match status" value="1"/>
</dbReference>
<dbReference type="STRING" id="573024.SAMN05216208_0996"/>
<dbReference type="EC" id="2.1.1.37" evidence="8"/>
<evidence type="ECO:0000256" key="2">
    <source>
        <dbReference type="ARBA" id="ARBA00022679"/>
    </source>
</evidence>
<proteinExistence type="inferred from homology"/>
<dbReference type="AlphaFoldDB" id="A0A1N7FL50"/>
<dbReference type="PROSITE" id="PS51679">
    <property type="entry name" value="SAM_MT_C5"/>
    <property type="match status" value="1"/>
</dbReference>
<protein>
    <recommendedName>
        <fullName evidence="8">Cytosine-specific methyltransferase</fullName>
        <ecNumber evidence="8">2.1.1.37</ecNumber>
    </recommendedName>
</protein>
<dbReference type="InterPro" id="IPR018117">
    <property type="entry name" value="C5_DNA_meth_AS"/>
</dbReference>
<dbReference type="Proteomes" id="UP000186019">
    <property type="component" value="Unassembled WGS sequence"/>
</dbReference>
<dbReference type="GO" id="GO:0044027">
    <property type="term" value="P:negative regulation of gene expression via chromosomal CpG island methylation"/>
    <property type="evidence" value="ECO:0007669"/>
    <property type="project" value="TreeGrafter"/>
</dbReference>
<keyword evidence="2 6" id="KW-0808">Transferase</keyword>
<dbReference type="InterPro" id="IPR050390">
    <property type="entry name" value="C5-Methyltransferase"/>
</dbReference>
<feature type="active site" evidence="6">
    <location>
        <position position="78"/>
    </location>
</feature>
<dbReference type="PROSITE" id="PS00094">
    <property type="entry name" value="C5_MTASE_1"/>
    <property type="match status" value="1"/>
</dbReference>
<accession>A0A1N7FL50</accession>
<dbReference type="GO" id="GO:0003677">
    <property type="term" value="F:DNA binding"/>
    <property type="evidence" value="ECO:0007669"/>
    <property type="project" value="TreeGrafter"/>
</dbReference>
<dbReference type="InterPro" id="IPR029063">
    <property type="entry name" value="SAM-dependent_MTases_sf"/>
</dbReference>
<evidence type="ECO:0000256" key="7">
    <source>
        <dbReference type="RuleBase" id="RU000416"/>
    </source>
</evidence>
<gene>
    <name evidence="9" type="ORF">SAMN05421666_1140</name>
</gene>
<evidence type="ECO:0000313" key="10">
    <source>
        <dbReference type="Proteomes" id="UP000186019"/>
    </source>
</evidence>
<dbReference type="EMBL" id="FTNV01000001">
    <property type="protein sequence ID" value="SIS00995.1"/>
    <property type="molecule type" value="Genomic_DNA"/>
</dbReference>
<dbReference type="InterPro" id="IPR001525">
    <property type="entry name" value="C5_MeTfrase"/>
</dbReference>
<keyword evidence="4" id="KW-0680">Restriction system</keyword>
<dbReference type="PRINTS" id="PR00105">
    <property type="entry name" value="C5METTRFRASE"/>
</dbReference>
<evidence type="ECO:0000256" key="3">
    <source>
        <dbReference type="ARBA" id="ARBA00022691"/>
    </source>
</evidence>
<keyword evidence="3 6" id="KW-0949">S-adenosyl-L-methionine</keyword>
<dbReference type="Gene3D" id="3.40.50.150">
    <property type="entry name" value="Vaccinia Virus protein VP39"/>
    <property type="match status" value="1"/>
</dbReference>
<dbReference type="PANTHER" id="PTHR10629:SF52">
    <property type="entry name" value="DNA (CYTOSINE-5)-METHYLTRANSFERASE 1"/>
    <property type="match status" value="1"/>
</dbReference>
<dbReference type="GO" id="GO:0032259">
    <property type="term" value="P:methylation"/>
    <property type="evidence" value="ECO:0007669"/>
    <property type="project" value="UniProtKB-KW"/>
</dbReference>
<comment type="similarity">
    <text evidence="6 7">Belongs to the class I-like SAM-binding methyltransferase superfamily. C5-methyltransferase family.</text>
</comment>
<evidence type="ECO:0000256" key="6">
    <source>
        <dbReference type="PROSITE-ProRule" id="PRU01016"/>
    </source>
</evidence>
<dbReference type="GO" id="GO:0003886">
    <property type="term" value="F:DNA (cytosine-5-)-methyltransferase activity"/>
    <property type="evidence" value="ECO:0007669"/>
    <property type="project" value="UniProtKB-EC"/>
</dbReference>
<keyword evidence="1 6" id="KW-0489">Methyltransferase</keyword>
<sequence length="398" mass="44038">MSKFGKSKHTVVSLFSGCGGLDHGFQETGFDILGAFDSNSAAMDCYRSNNKTPTKIALISEQFEIPGNVDVILAGPPCQGFSTGGGYKENDERNDLLLVTCRLIAKYRPKLAVIENVAALTNKKNVSYFRAALSILSEAGYYCTAKVYSADEFGVPQRRKRTVIVARSNGALITDLSPQSLGRATVRTALEGINFDAQAHSPTYPEQGGKHDIIAKKIKPGQKLCNVRASAASVATWEIPEWFGAVSAAERVTLETIRTLRRRNRKRSFGDADPVSLDEINQQNSSITSECLSSLQKKGYLRKVGDLYDLRDTFNGKYRRLSLDDVSPTVDTRFGDVQLFLHPLENRGLTIREAARLQGFPDEYSFPERMKDAFRMIGNAVPPPMSRQIAEYCREILA</sequence>
<dbReference type="NCBIfam" id="TIGR00675">
    <property type="entry name" value="dcm"/>
    <property type="match status" value="1"/>
</dbReference>